<proteinExistence type="inferred from homology"/>
<dbReference type="GO" id="GO:0046872">
    <property type="term" value="F:metal ion binding"/>
    <property type="evidence" value="ECO:0007669"/>
    <property type="project" value="UniProtKB-KW"/>
</dbReference>
<evidence type="ECO:0000256" key="8">
    <source>
        <dbReference type="ARBA" id="ARBA00022977"/>
    </source>
</evidence>
<organism evidence="13 14">
    <name type="scientific">Algoriphagus faecimaris</name>
    <dbReference type="NCBI Taxonomy" id="686796"/>
    <lineage>
        <taxon>Bacteria</taxon>
        <taxon>Pseudomonadati</taxon>
        <taxon>Bacteroidota</taxon>
        <taxon>Cytophagia</taxon>
        <taxon>Cytophagales</taxon>
        <taxon>Cyclobacteriaceae</taxon>
        <taxon>Algoriphagus</taxon>
    </lineage>
</organism>
<dbReference type="Pfam" id="PF09084">
    <property type="entry name" value="NMT1"/>
    <property type="match status" value="1"/>
</dbReference>
<dbReference type="GO" id="GO:0009228">
    <property type="term" value="P:thiamine biosynthetic process"/>
    <property type="evidence" value="ECO:0007669"/>
    <property type="project" value="UniProtKB-KW"/>
</dbReference>
<keyword evidence="5" id="KW-0808">Transferase</keyword>
<dbReference type="RefSeq" id="WP_087941475.1">
    <property type="nucleotide sequence ID" value="NZ_FNAC01000080.1"/>
</dbReference>
<dbReference type="OrthoDB" id="9815602at2"/>
<dbReference type="InterPro" id="IPR027939">
    <property type="entry name" value="NMT1/THI5"/>
</dbReference>
<dbReference type="GO" id="GO:0016740">
    <property type="term" value="F:transferase activity"/>
    <property type="evidence" value="ECO:0007669"/>
    <property type="project" value="UniProtKB-KW"/>
</dbReference>
<keyword evidence="14" id="KW-1185">Reference proteome</keyword>
<dbReference type="AlphaFoldDB" id="A0A1G6Y5M8"/>
<evidence type="ECO:0000259" key="12">
    <source>
        <dbReference type="Pfam" id="PF09084"/>
    </source>
</evidence>
<comment type="similarity">
    <text evidence="3">Belongs to the NMT1/THI5 family.</text>
</comment>
<keyword evidence="9" id="KW-0408">Iron</keyword>
<dbReference type="SUPFAM" id="SSF53850">
    <property type="entry name" value="Periplasmic binding protein-like II"/>
    <property type="match status" value="1"/>
</dbReference>
<evidence type="ECO:0000256" key="10">
    <source>
        <dbReference type="ARBA" id="ARBA00033171"/>
    </source>
</evidence>
<evidence type="ECO:0000313" key="14">
    <source>
        <dbReference type="Proteomes" id="UP000199060"/>
    </source>
</evidence>
<dbReference type="STRING" id="686796.SAMN04488104_10806"/>
<dbReference type="PANTHER" id="PTHR31528">
    <property type="entry name" value="4-AMINO-5-HYDROXYMETHYL-2-METHYLPYRIMIDINE PHOSPHATE SYNTHASE THI11-RELATED"/>
    <property type="match status" value="1"/>
</dbReference>
<comment type="function">
    <text evidence="1">Responsible for the formation of the pyrimidine heterocycle in the thiamine biosynthesis pathway. Catalyzes the formation of hydroxymethylpyrimidine phosphate (HMP-P) from histidine and pyridoxal phosphate (PLP). The protein uses PLP and the active site histidine to form HMP-P, generating an inactive enzyme. The enzyme can only undergo a single turnover, which suggests it is a suicide enzyme.</text>
</comment>
<dbReference type="InterPro" id="IPR015168">
    <property type="entry name" value="SsuA/THI5"/>
</dbReference>
<evidence type="ECO:0000256" key="1">
    <source>
        <dbReference type="ARBA" id="ARBA00003469"/>
    </source>
</evidence>
<evidence type="ECO:0000256" key="5">
    <source>
        <dbReference type="ARBA" id="ARBA00022679"/>
    </source>
</evidence>
<dbReference type="Gene3D" id="3.40.190.10">
    <property type="entry name" value="Periplasmic binding protein-like II"/>
    <property type="match status" value="2"/>
</dbReference>
<sequence length="304" mass="34394">MTQLHLALDWTPNINHIGFFVAQAQGFYAAEGIEVHISDPSADNYSLTPAKKVELGEADFALCPTESLISYQTKKDPFPLKAIAAILQEDLSAIVVRKDSNIRSPKDLEGKTYASYQARYEDDIVRQMIRNEGGKGDLQVIYPEKLGIWNTVLSGKYDATWVFMNWEGVQVKSLGEELRAFKLADYQIPYSYSPVLACNGNQIKDKKDAYRRFLKGSAAGFRFSQEQPEKAIQILQDLVPAQDQNIDLREALQLTVPHFSKGKIWGYLDEERVGEFLSWLRGNKLEHSEVEVKSLVSNELLDLN</sequence>
<name>A0A1G6Y5M8_9BACT</name>
<evidence type="ECO:0000256" key="6">
    <source>
        <dbReference type="ARBA" id="ARBA00022723"/>
    </source>
</evidence>
<keyword evidence="6" id="KW-0479">Metal-binding</keyword>
<evidence type="ECO:0000256" key="9">
    <source>
        <dbReference type="ARBA" id="ARBA00023004"/>
    </source>
</evidence>
<keyword evidence="8" id="KW-0784">Thiamine biosynthesis</keyword>
<evidence type="ECO:0000256" key="11">
    <source>
        <dbReference type="ARBA" id="ARBA00048179"/>
    </source>
</evidence>
<protein>
    <recommendedName>
        <fullName evidence="10">Thiamine pyrimidine synthase</fullName>
    </recommendedName>
</protein>
<gene>
    <name evidence="13" type="ORF">SAMN04488104_10806</name>
</gene>
<comment type="subunit">
    <text evidence="4">Homodimer.</text>
</comment>
<keyword evidence="7" id="KW-0663">Pyridoxal phosphate</keyword>
<feature type="domain" description="SsuA/THI5-like" evidence="12">
    <location>
        <begin position="13"/>
        <end position="231"/>
    </location>
</feature>
<comment type="pathway">
    <text evidence="2">Cofactor biosynthesis; thiamine diphosphate biosynthesis.</text>
</comment>
<dbReference type="EMBL" id="FNAC01000080">
    <property type="protein sequence ID" value="SDD85283.1"/>
    <property type="molecule type" value="Genomic_DNA"/>
</dbReference>
<evidence type="ECO:0000313" key="13">
    <source>
        <dbReference type="EMBL" id="SDD85283.1"/>
    </source>
</evidence>
<evidence type="ECO:0000256" key="7">
    <source>
        <dbReference type="ARBA" id="ARBA00022898"/>
    </source>
</evidence>
<accession>A0A1G6Y5M8</accession>
<evidence type="ECO:0000256" key="3">
    <source>
        <dbReference type="ARBA" id="ARBA00009406"/>
    </source>
</evidence>
<evidence type="ECO:0000256" key="2">
    <source>
        <dbReference type="ARBA" id="ARBA00004948"/>
    </source>
</evidence>
<dbReference type="Proteomes" id="UP000199060">
    <property type="component" value="Unassembled WGS sequence"/>
</dbReference>
<comment type="catalytic activity">
    <reaction evidence="11">
        <text>N(6)-(pyridoxal phosphate)-L-lysyl-[4-amino-5-hydroxymethyl-2-methylpyrimidine phosphate synthase] + L-histidyl-[4-amino-5-hydroxymethyl-2-methylpyrimidine phosphate synthase] + 2 Fe(3+) + 4 H2O = L-lysyl-[4-amino-5-hydroxymethyl-2-methylpyrimidine phosphate synthase] + (2S)-2-amino-5-hydroxy-4-oxopentanoyl-[4-amino-5-hydroxymethyl-2-methylpyrimidine phosphate synthase] + 4-amino-2-methyl-5-(phosphooxymethyl)pyrimidine + 3-oxopropanoate + 2 Fe(2+) + 2 H(+)</text>
        <dbReference type="Rhea" id="RHEA:65756"/>
        <dbReference type="Rhea" id="RHEA-COMP:16892"/>
        <dbReference type="Rhea" id="RHEA-COMP:16893"/>
        <dbReference type="Rhea" id="RHEA-COMP:16894"/>
        <dbReference type="Rhea" id="RHEA-COMP:16895"/>
        <dbReference type="ChEBI" id="CHEBI:15377"/>
        <dbReference type="ChEBI" id="CHEBI:15378"/>
        <dbReference type="ChEBI" id="CHEBI:29033"/>
        <dbReference type="ChEBI" id="CHEBI:29034"/>
        <dbReference type="ChEBI" id="CHEBI:29969"/>
        <dbReference type="ChEBI" id="CHEBI:29979"/>
        <dbReference type="ChEBI" id="CHEBI:33190"/>
        <dbReference type="ChEBI" id="CHEBI:58354"/>
        <dbReference type="ChEBI" id="CHEBI:143915"/>
        <dbReference type="ChEBI" id="CHEBI:157692"/>
    </reaction>
    <physiologicalReaction direction="left-to-right" evidence="11">
        <dbReference type="Rhea" id="RHEA:65757"/>
    </physiologicalReaction>
</comment>
<evidence type="ECO:0000256" key="4">
    <source>
        <dbReference type="ARBA" id="ARBA00011738"/>
    </source>
</evidence>
<dbReference type="PANTHER" id="PTHR31528:SF1">
    <property type="entry name" value="4-AMINO-5-HYDROXYMETHYL-2-METHYLPYRIMIDINE PHOSPHATE SYNTHASE THI11-RELATED"/>
    <property type="match status" value="1"/>
</dbReference>
<reference evidence="14" key="1">
    <citation type="submission" date="2016-10" db="EMBL/GenBank/DDBJ databases">
        <authorList>
            <person name="Varghese N."/>
            <person name="Submissions S."/>
        </authorList>
    </citation>
    <scope>NUCLEOTIDE SEQUENCE [LARGE SCALE GENOMIC DNA]</scope>
    <source>
        <strain evidence="14">DSM 23095</strain>
    </source>
</reference>